<evidence type="ECO:0000256" key="1">
    <source>
        <dbReference type="ARBA" id="ARBA00004123"/>
    </source>
</evidence>
<dbReference type="AlphaFoldDB" id="J4I8T9"/>
<evidence type="ECO:0000313" key="6">
    <source>
        <dbReference type="EMBL" id="CCL99991.1"/>
    </source>
</evidence>
<reference evidence="6 7" key="1">
    <citation type="journal article" date="2012" name="Appl. Environ. Microbiol.">
        <title>Short-read sequencing for genomic analysis of the brown rot fungus Fibroporia radiculosa.</title>
        <authorList>
            <person name="Tang J.D."/>
            <person name="Perkins A.D."/>
            <person name="Sonstegard T.S."/>
            <person name="Schroeder S.G."/>
            <person name="Burgess S.C."/>
            <person name="Diehl S.V."/>
        </authorList>
    </citation>
    <scope>NUCLEOTIDE SEQUENCE [LARGE SCALE GENOMIC DNA]</scope>
    <source>
        <strain evidence="6 7">TFFH 294</strain>
    </source>
</reference>
<evidence type="ECO:0000256" key="2">
    <source>
        <dbReference type="ARBA" id="ARBA00004496"/>
    </source>
</evidence>
<dbReference type="InterPro" id="IPR016024">
    <property type="entry name" value="ARM-type_fold"/>
</dbReference>
<dbReference type="FunCoup" id="J4I8T9">
    <property type="interactions" value="224"/>
</dbReference>
<evidence type="ECO:0000313" key="7">
    <source>
        <dbReference type="Proteomes" id="UP000006352"/>
    </source>
</evidence>
<evidence type="ECO:0000256" key="5">
    <source>
        <dbReference type="ARBA" id="ARBA00023242"/>
    </source>
</evidence>
<dbReference type="Proteomes" id="UP000006352">
    <property type="component" value="Unassembled WGS sequence"/>
</dbReference>
<dbReference type="Pfam" id="PF00514">
    <property type="entry name" value="Arm"/>
    <property type="match status" value="1"/>
</dbReference>
<dbReference type="SUPFAM" id="SSF48371">
    <property type="entry name" value="ARM repeat"/>
    <property type="match status" value="1"/>
</dbReference>
<dbReference type="EMBL" id="HE796959">
    <property type="protein sequence ID" value="CCL99991.1"/>
    <property type="molecule type" value="Genomic_DNA"/>
</dbReference>
<accession>J4I8T9</accession>
<protein>
    <submittedName>
        <fullName evidence="6">Uncharacterized protein</fullName>
    </submittedName>
</protein>
<evidence type="ECO:0000256" key="4">
    <source>
        <dbReference type="ARBA" id="ARBA00022737"/>
    </source>
</evidence>
<dbReference type="PANTHER" id="PTHR15651">
    <property type="entry name" value="ARMADILLO REPEAT-CONTAINING PROTEIN 8"/>
    <property type="match status" value="1"/>
</dbReference>
<proteinExistence type="predicted"/>
<dbReference type="RefSeq" id="XP_012179296.1">
    <property type="nucleotide sequence ID" value="XM_012323906.1"/>
</dbReference>
<sequence>MTIRAVTLSTLKVAKNAVIGNPTAKLALASDETFIGSLVDCIHTHSPSSEDTWLTQDDIRIEAAHVIASLSYGSPDTLKTLLRYNAHQAFIYAISYFRPSEPPKLKAAFARALRALAVSIANAVGPAEWGLCIRISDIRNEAKVALDYFFQAEVLDIYLPLLVDPSLQVRTSIAQLLASAIRTPKHRTLVSQWLPLGERISEVKGKRGWEKPDVARSPSRQGGWLQNSVLCALACLAKGNSSVAVALARPAFDRPATLSYVLALCKSRSADLRLASSLCAVEIIRAAGLGNHSLTADDSPALTVMYVVNRFIESESDSAQTRMKACFILAHLVTDNKELCDLAYIRGSLRKLAVLIKQVTPEDKTSEWEEDEPESVSSLLAAVSLFNDDIRCDITDNLKLIPAIKVSLAHPHVGVRYGACQCVRAISRSVAVLRTNIVDSGLGMAVYQLFTKADEDRRVIYAASCVVCNLVNDCSPLRTDFMDQGLLPKLGQLLNSGESGLRLNALWALKNLLYHSSVEIKQKVMDVIGWQELASLFMDVDPGVQEQAFHVVRHLADGADDVEMVFNELGSDTLLGFLAVAIEAENEDVQQQAVCVLANLANSSSHQDNILSNSRIMAALRQCLVDAPVRIRRPAVGCILELVRANPRSYKSLHDAGIDLTLRHMCEYSGGAISGSPTTPFSPGLYKSIEDEVRDHAREALHWLEHNVEMGV</sequence>
<dbReference type="InterPro" id="IPR038739">
    <property type="entry name" value="ARMC8/Vid28"/>
</dbReference>
<dbReference type="GO" id="GO:0005737">
    <property type="term" value="C:cytoplasm"/>
    <property type="evidence" value="ECO:0007669"/>
    <property type="project" value="UniProtKB-SubCell"/>
</dbReference>
<dbReference type="Gene3D" id="1.25.10.10">
    <property type="entry name" value="Leucine-rich Repeat Variant"/>
    <property type="match status" value="3"/>
</dbReference>
<name>J4I8T9_9APHY</name>
<dbReference type="PANTHER" id="PTHR15651:SF7">
    <property type="entry name" value="ARMADILLO REPEAT-CONTAINING PROTEIN 8"/>
    <property type="match status" value="1"/>
</dbReference>
<dbReference type="InterPro" id="IPR011989">
    <property type="entry name" value="ARM-like"/>
</dbReference>
<dbReference type="STRING" id="599839.J4I8T9"/>
<keyword evidence="4" id="KW-0677">Repeat</keyword>
<dbReference type="InterPro" id="IPR000225">
    <property type="entry name" value="Armadillo"/>
</dbReference>
<dbReference type="GO" id="GO:0005634">
    <property type="term" value="C:nucleus"/>
    <property type="evidence" value="ECO:0007669"/>
    <property type="project" value="UniProtKB-SubCell"/>
</dbReference>
<keyword evidence="5" id="KW-0539">Nucleus</keyword>
<dbReference type="GO" id="GO:0034657">
    <property type="term" value="C:GID complex"/>
    <property type="evidence" value="ECO:0007669"/>
    <property type="project" value="TreeGrafter"/>
</dbReference>
<dbReference type="SMART" id="SM00185">
    <property type="entry name" value="ARM"/>
    <property type="match status" value="4"/>
</dbReference>
<dbReference type="HOGENOM" id="CLU_002741_0_0_1"/>
<evidence type="ECO:0000256" key="3">
    <source>
        <dbReference type="ARBA" id="ARBA00022490"/>
    </source>
</evidence>
<dbReference type="InParanoid" id="J4I8T9"/>
<comment type="subcellular location">
    <subcellularLocation>
        <location evidence="2">Cytoplasm</location>
    </subcellularLocation>
    <subcellularLocation>
        <location evidence="1">Nucleus</location>
    </subcellularLocation>
</comment>
<keyword evidence="7" id="KW-1185">Reference proteome</keyword>
<dbReference type="GeneID" id="24094902"/>
<keyword evidence="3" id="KW-0963">Cytoplasm</keyword>
<dbReference type="OrthoDB" id="5559898at2759"/>
<gene>
    <name evidence="6" type="ORF">FIBRA_02016</name>
</gene>
<organism evidence="6 7">
    <name type="scientific">Fibroporia radiculosa</name>
    <dbReference type="NCBI Taxonomy" id="599839"/>
    <lineage>
        <taxon>Eukaryota</taxon>
        <taxon>Fungi</taxon>
        <taxon>Dikarya</taxon>
        <taxon>Basidiomycota</taxon>
        <taxon>Agaricomycotina</taxon>
        <taxon>Agaricomycetes</taxon>
        <taxon>Polyporales</taxon>
        <taxon>Fibroporiaceae</taxon>
        <taxon>Fibroporia</taxon>
    </lineage>
</organism>
<dbReference type="GO" id="GO:0043161">
    <property type="term" value="P:proteasome-mediated ubiquitin-dependent protein catabolic process"/>
    <property type="evidence" value="ECO:0007669"/>
    <property type="project" value="TreeGrafter"/>
</dbReference>